<dbReference type="Gene3D" id="3.30.1360.180">
    <property type="match status" value="1"/>
</dbReference>
<dbReference type="PANTHER" id="PTHR10151:SF120">
    <property type="entry name" value="BIS(5'-ADENOSYL)-TRIPHOSPHATASE"/>
    <property type="match status" value="1"/>
</dbReference>
<evidence type="ECO:0000313" key="2">
    <source>
        <dbReference type="Proteomes" id="UP000193560"/>
    </source>
</evidence>
<gene>
    <name evidence="1" type="ORF">BCR42DRAFT_142819</name>
</gene>
<name>A0A1X2I5D4_9FUNG</name>
<dbReference type="Pfam" id="PF01663">
    <property type="entry name" value="Phosphodiest"/>
    <property type="match status" value="1"/>
</dbReference>
<dbReference type="AlphaFoldDB" id="A0A1X2I5D4"/>
<comment type="caution">
    <text evidence="1">The sequence shown here is derived from an EMBL/GenBank/DDBJ whole genome shotgun (WGS) entry which is preliminary data.</text>
</comment>
<dbReference type="OrthoDB" id="415411at2759"/>
<reference evidence="1 2" key="1">
    <citation type="submission" date="2016-07" db="EMBL/GenBank/DDBJ databases">
        <title>Pervasive Adenine N6-methylation of Active Genes in Fungi.</title>
        <authorList>
            <consortium name="DOE Joint Genome Institute"/>
            <person name="Mondo S.J."/>
            <person name="Dannebaum R.O."/>
            <person name="Kuo R.C."/>
            <person name="Labutti K."/>
            <person name="Haridas S."/>
            <person name="Kuo A."/>
            <person name="Salamov A."/>
            <person name="Ahrendt S.R."/>
            <person name="Lipzen A."/>
            <person name="Sullivan W."/>
            <person name="Andreopoulos W.B."/>
            <person name="Clum A."/>
            <person name="Lindquist E."/>
            <person name="Daum C."/>
            <person name="Ramamoorthy G.K."/>
            <person name="Gryganskyi A."/>
            <person name="Culley D."/>
            <person name="Magnuson J.K."/>
            <person name="James T.Y."/>
            <person name="O'Malley M.A."/>
            <person name="Stajich J.E."/>
            <person name="Spatafora J.W."/>
            <person name="Visel A."/>
            <person name="Grigoriev I.V."/>
        </authorList>
    </citation>
    <scope>NUCLEOTIDE SEQUENCE [LARGE SCALE GENOMIC DNA]</scope>
    <source>
        <strain evidence="1 2">NRRL 1336</strain>
    </source>
</reference>
<dbReference type="CDD" id="cd16018">
    <property type="entry name" value="Enpp"/>
    <property type="match status" value="1"/>
</dbReference>
<dbReference type="GO" id="GO:0017111">
    <property type="term" value="F:ribonucleoside triphosphate phosphatase activity"/>
    <property type="evidence" value="ECO:0007669"/>
    <property type="project" value="TreeGrafter"/>
</dbReference>
<dbReference type="Proteomes" id="UP000193560">
    <property type="component" value="Unassembled WGS sequence"/>
</dbReference>
<keyword evidence="2" id="KW-1185">Reference proteome</keyword>
<dbReference type="PANTHER" id="PTHR10151">
    <property type="entry name" value="ECTONUCLEOTIDE PYROPHOSPHATASE/PHOSPHODIESTERASE"/>
    <property type="match status" value="1"/>
</dbReference>
<dbReference type="Gene3D" id="3.40.720.10">
    <property type="entry name" value="Alkaline Phosphatase, subunit A"/>
    <property type="match status" value="1"/>
</dbReference>
<sequence>MYPAFPSLTFPNHWTMVTGLHPESHGIVANDFYDPVLKQRFQHWNTSSSTNPHWWQVADPIWKTCSHFNRLTASVMWPGSEAVAPTYLYPFDSTKTPSEIMDLTLELIDMPYKVRPQFISVHVSQADSVGHGSGPDSDDIKSTVQMIDQAIGQLMDGIKQRHVEEHAHIIVVSDHGMARTDKYIYYDDILSSKSLSFLRHREGWPLLDLRPNDDAPADAIQQIYNEMATYLDHHPKDAHYKVYLKEDVPPHYHYRNNERIAPIVTIPDTGYAFLNHNTTDPSSGITQQPKGMHGYDILDPDMLAIFMAKGPKVDRWFPPTSTDAPRNRRLVPFHNVEVYEFLTELMNIDANPNNGTLNGKLVLKQDS</sequence>
<dbReference type="GO" id="GO:0047429">
    <property type="term" value="F:nucleoside triphosphate diphosphatase activity"/>
    <property type="evidence" value="ECO:0007669"/>
    <property type="project" value="TreeGrafter"/>
</dbReference>
<evidence type="ECO:0000313" key="1">
    <source>
        <dbReference type="EMBL" id="ORZ08722.1"/>
    </source>
</evidence>
<dbReference type="GO" id="GO:0009141">
    <property type="term" value="P:nucleoside triphosphate metabolic process"/>
    <property type="evidence" value="ECO:0007669"/>
    <property type="project" value="TreeGrafter"/>
</dbReference>
<protein>
    <submittedName>
        <fullName evidence="1">Alkaline-phosphatase-like protein</fullName>
    </submittedName>
</protein>
<proteinExistence type="predicted"/>
<dbReference type="InterPro" id="IPR002591">
    <property type="entry name" value="Phosphodiest/P_Trfase"/>
</dbReference>
<dbReference type="InterPro" id="IPR017850">
    <property type="entry name" value="Alkaline_phosphatase_core_sf"/>
</dbReference>
<dbReference type="EMBL" id="MCGE01000030">
    <property type="protein sequence ID" value="ORZ08722.1"/>
    <property type="molecule type" value="Genomic_DNA"/>
</dbReference>
<dbReference type="STRING" id="90262.A0A1X2I5D4"/>
<accession>A0A1X2I5D4</accession>
<organism evidence="1 2">
    <name type="scientific">Absidia repens</name>
    <dbReference type="NCBI Taxonomy" id="90262"/>
    <lineage>
        <taxon>Eukaryota</taxon>
        <taxon>Fungi</taxon>
        <taxon>Fungi incertae sedis</taxon>
        <taxon>Mucoromycota</taxon>
        <taxon>Mucoromycotina</taxon>
        <taxon>Mucoromycetes</taxon>
        <taxon>Mucorales</taxon>
        <taxon>Cunninghamellaceae</taxon>
        <taxon>Absidia</taxon>
    </lineage>
</organism>
<dbReference type="SUPFAM" id="SSF53649">
    <property type="entry name" value="Alkaline phosphatase-like"/>
    <property type="match status" value="1"/>
</dbReference>